<dbReference type="Proteomes" id="UP000712600">
    <property type="component" value="Unassembled WGS sequence"/>
</dbReference>
<dbReference type="AlphaFoldDB" id="A0A8S9PNE5"/>
<evidence type="ECO:0000313" key="2">
    <source>
        <dbReference type="Proteomes" id="UP000712600"/>
    </source>
</evidence>
<proteinExistence type="predicted"/>
<gene>
    <name evidence="1" type="ORF">F2Q69_00048448</name>
</gene>
<name>A0A8S9PNE5_BRACR</name>
<comment type="caution">
    <text evidence="1">The sequence shown here is derived from an EMBL/GenBank/DDBJ whole genome shotgun (WGS) entry which is preliminary data.</text>
</comment>
<accession>A0A8S9PNE5</accession>
<protein>
    <submittedName>
        <fullName evidence="1">Uncharacterized protein</fullName>
    </submittedName>
</protein>
<organism evidence="1 2">
    <name type="scientific">Brassica cretica</name>
    <name type="common">Mustard</name>
    <dbReference type="NCBI Taxonomy" id="69181"/>
    <lineage>
        <taxon>Eukaryota</taxon>
        <taxon>Viridiplantae</taxon>
        <taxon>Streptophyta</taxon>
        <taxon>Embryophyta</taxon>
        <taxon>Tracheophyta</taxon>
        <taxon>Spermatophyta</taxon>
        <taxon>Magnoliopsida</taxon>
        <taxon>eudicotyledons</taxon>
        <taxon>Gunneridae</taxon>
        <taxon>Pentapetalae</taxon>
        <taxon>rosids</taxon>
        <taxon>malvids</taxon>
        <taxon>Brassicales</taxon>
        <taxon>Brassicaceae</taxon>
        <taxon>Brassiceae</taxon>
        <taxon>Brassica</taxon>
    </lineage>
</organism>
<evidence type="ECO:0000313" key="1">
    <source>
        <dbReference type="EMBL" id="KAF3522299.1"/>
    </source>
</evidence>
<dbReference type="EMBL" id="QGKX02001347">
    <property type="protein sequence ID" value="KAF3522299.1"/>
    <property type="molecule type" value="Genomic_DNA"/>
</dbReference>
<sequence length="151" mass="17482">MLKWINLSTIHTCLDCLKEPKLTSNAKPDITACLGAWYTWDRILQTSLEGLGGGNLQGSLHKEFLDIGQKEVNKAWWQPPLRLDSWKPVQSWYVLRFKSILESSDDYGAFRSLNEYSSELTIRGRYEEDTIDRCTSSVVDRYRRDASMIKD</sequence>
<reference evidence="1" key="1">
    <citation type="submission" date="2019-12" db="EMBL/GenBank/DDBJ databases">
        <title>Genome sequencing and annotation of Brassica cretica.</title>
        <authorList>
            <person name="Studholme D.J."/>
            <person name="Sarris P."/>
        </authorList>
    </citation>
    <scope>NUCLEOTIDE SEQUENCE</scope>
    <source>
        <strain evidence="1">PFS-109/04</strain>
        <tissue evidence="1">Leaf</tissue>
    </source>
</reference>